<protein>
    <recommendedName>
        <fullName evidence="9">Phosphoheptose isomerase</fullName>
        <ecNumber evidence="9">5.3.1.28</ecNumber>
    </recommendedName>
    <alternativeName>
        <fullName evidence="9">Sedoheptulose 7-phosphate isomerase</fullName>
    </alternativeName>
</protein>
<dbReference type="Gene3D" id="3.40.50.10490">
    <property type="entry name" value="Glucose-6-phosphate isomerase like protein, domain 1"/>
    <property type="match status" value="1"/>
</dbReference>
<dbReference type="CDD" id="cd05006">
    <property type="entry name" value="SIS_GmhA"/>
    <property type="match status" value="1"/>
</dbReference>
<dbReference type="AlphaFoldDB" id="A0A154BW63"/>
<dbReference type="GO" id="GO:0097367">
    <property type="term" value="F:carbohydrate derivative binding"/>
    <property type="evidence" value="ECO:0007669"/>
    <property type="project" value="InterPro"/>
</dbReference>
<dbReference type="InterPro" id="IPR050099">
    <property type="entry name" value="SIS_GmhA/DiaA_subfam"/>
</dbReference>
<gene>
    <name evidence="9" type="primary">gmhA</name>
    <name evidence="11" type="ORF">AXX12_01205</name>
</gene>
<evidence type="ECO:0000256" key="7">
    <source>
        <dbReference type="ARBA" id="ARBA00023235"/>
    </source>
</evidence>
<dbReference type="InterPro" id="IPR004515">
    <property type="entry name" value="Phosphoheptose_Isoase"/>
</dbReference>
<dbReference type="STRING" id="1794912.AXX12_01205"/>
<keyword evidence="8 9" id="KW-0119">Carbohydrate metabolism</keyword>
<dbReference type="GO" id="GO:0005737">
    <property type="term" value="C:cytoplasm"/>
    <property type="evidence" value="ECO:0007669"/>
    <property type="project" value="UniProtKB-SubCell"/>
</dbReference>
<accession>A0A154BW63</accession>
<feature type="binding site" evidence="9">
    <location>
        <begin position="89"/>
        <end position="90"/>
    </location>
    <ligand>
        <name>substrate</name>
    </ligand>
</feature>
<organism evidence="11 12">
    <name type="scientific">Anaerosporomusa subterranea</name>
    <dbReference type="NCBI Taxonomy" id="1794912"/>
    <lineage>
        <taxon>Bacteria</taxon>
        <taxon>Bacillati</taxon>
        <taxon>Bacillota</taxon>
        <taxon>Negativicutes</taxon>
        <taxon>Acetonemataceae</taxon>
        <taxon>Anaerosporomusa</taxon>
    </lineage>
</organism>
<dbReference type="EC" id="5.3.1.28" evidence="9"/>
<feature type="binding site" evidence="9">
    <location>
        <position position="60"/>
    </location>
    <ligand>
        <name>Zn(2+)</name>
        <dbReference type="ChEBI" id="CHEBI:29105"/>
    </ligand>
</feature>
<comment type="similarity">
    <text evidence="3 9">Belongs to the SIS family. GmhA subfamily.</text>
</comment>
<evidence type="ECO:0000256" key="3">
    <source>
        <dbReference type="ARBA" id="ARBA00009894"/>
    </source>
</evidence>
<keyword evidence="5 9" id="KW-0479">Metal-binding</keyword>
<name>A0A154BW63_ANASB</name>
<evidence type="ECO:0000313" key="12">
    <source>
        <dbReference type="Proteomes" id="UP000076268"/>
    </source>
</evidence>
<feature type="binding site" evidence="9">
    <location>
        <position position="167"/>
    </location>
    <ligand>
        <name>Zn(2+)</name>
        <dbReference type="ChEBI" id="CHEBI:29105"/>
    </ligand>
</feature>
<dbReference type="GO" id="GO:2001061">
    <property type="term" value="P:D-glycero-D-manno-heptose 7-phosphate biosynthetic process"/>
    <property type="evidence" value="ECO:0007669"/>
    <property type="project" value="UniProtKB-UniPathway"/>
</dbReference>
<dbReference type="PROSITE" id="PS51464">
    <property type="entry name" value="SIS"/>
    <property type="match status" value="1"/>
</dbReference>
<feature type="binding site" evidence="9">
    <location>
        <position position="56"/>
    </location>
    <ligand>
        <name>Zn(2+)</name>
        <dbReference type="ChEBI" id="CHEBI:29105"/>
    </ligand>
</feature>
<proteinExistence type="inferred from homology"/>
<dbReference type="SUPFAM" id="SSF53697">
    <property type="entry name" value="SIS domain"/>
    <property type="match status" value="1"/>
</dbReference>
<evidence type="ECO:0000256" key="1">
    <source>
        <dbReference type="ARBA" id="ARBA00000348"/>
    </source>
</evidence>
<dbReference type="InterPro" id="IPR035461">
    <property type="entry name" value="GmhA/DiaA"/>
</dbReference>
<dbReference type="EMBL" id="LSGP01000001">
    <property type="protein sequence ID" value="KYZ78191.1"/>
    <property type="molecule type" value="Genomic_DNA"/>
</dbReference>
<feature type="binding site" evidence="9">
    <location>
        <position position="167"/>
    </location>
    <ligand>
        <name>substrate</name>
    </ligand>
</feature>
<dbReference type="UniPathway" id="UPA00041">
    <property type="reaction ID" value="UER00436"/>
</dbReference>
<comment type="subcellular location">
    <subcellularLocation>
        <location evidence="2 9">Cytoplasm</location>
    </subcellularLocation>
</comment>
<dbReference type="Proteomes" id="UP000076268">
    <property type="component" value="Unassembled WGS sequence"/>
</dbReference>
<dbReference type="HAMAP" id="MF_00067">
    <property type="entry name" value="GmhA"/>
    <property type="match status" value="1"/>
</dbReference>
<dbReference type="GO" id="GO:0008270">
    <property type="term" value="F:zinc ion binding"/>
    <property type="evidence" value="ECO:0007669"/>
    <property type="project" value="UniProtKB-UniRule"/>
</dbReference>
<feature type="binding site" evidence="9">
    <location>
        <begin position="115"/>
        <end position="117"/>
    </location>
    <ligand>
        <name>substrate</name>
    </ligand>
</feature>
<feature type="binding site" evidence="9">
    <location>
        <position position="120"/>
    </location>
    <ligand>
        <name>substrate</name>
    </ligand>
</feature>
<dbReference type="PANTHER" id="PTHR30390">
    <property type="entry name" value="SEDOHEPTULOSE 7-PHOSPHATE ISOMERASE / DNAA INITIATOR-ASSOCIATING FACTOR FOR REPLICATION INITIATION"/>
    <property type="match status" value="1"/>
</dbReference>
<evidence type="ECO:0000313" key="11">
    <source>
        <dbReference type="EMBL" id="KYZ78191.1"/>
    </source>
</evidence>
<dbReference type="GO" id="GO:0005975">
    <property type="term" value="P:carbohydrate metabolic process"/>
    <property type="evidence" value="ECO:0007669"/>
    <property type="project" value="UniProtKB-UniRule"/>
</dbReference>
<comment type="pathway">
    <text evidence="9">Carbohydrate biosynthesis; D-glycero-D-manno-heptose 7-phosphate biosynthesis; D-glycero-alpha-D-manno-heptose 7-phosphate and D-glycero-beta-D-manno-heptose 7-phosphate from sedoheptulose 7-phosphate: step 1/1.</text>
</comment>
<dbReference type="InterPro" id="IPR046348">
    <property type="entry name" value="SIS_dom_sf"/>
</dbReference>
<comment type="caution">
    <text evidence="11">The sequence shown here is derived from an EMBL/GenBank/DDBJ whole genome shotgun (WGS) entry which is preliminary data.</text>
</comment>
<dbReference type="InterPro" id="IPR001347">
    <property type="entry name" value="SIS_dom"/>
</dbReference>
<dbReference type="Pfam" id="PF13580">
    <property type="entry name" value="SIS_2"/>
    <property type="match status" value="1"/>
</dbReference>
<evidence type="ECO:0000256" key="4">
    <source>
        <dbReference type="ARBA" id="ARBA00022490"/>
    </source>
</evidence>
<evidence type="ECO:0000256" key="9">
    <source>
        <dbReference type="HAMAP-Rule" id="MF_00067"/>
    </source>
</evidence>
<comment type="cofactor">
    <cofactor evidence="9">
        <name>Zn(2+)</name>
        <dbReference type="ChEBI" id="CHEBI:29105"/>
    </cofactor>
    <text evidence="9">Binds 1 zinc ion per subunit.</text>
</comment>
<evidence type="ECO:0000256" key="2">
    <source>
        <dbReference type="ARBA" id="ARBA00004496"/>
    </source>
</evidence>
<comment type="function">
    <text evidence="9">Catalyzes the isomerization of sedoheptulose 7-phosphate in D-glycero-D-manno-heptose 7-phosphate.</text>
</comment>
<feature type="binding site" evidence="9">
    <location>
        <position position="175"/>
    </location>
    <ligand>
        <name>Zn(2+)</name>
        <dbReference type="ChEBI" id="CHEBI:29105"/>
    </ligand>
</feature>
<feature type="binding site" evidence="9">
    <location>
        <begin position="47"/>
        <end position="49"/>
    </location>
    <ligand>
        <name>substrate</name>
    </ligand>
</feature>
<dbReference type="RefSeq" id="WP_066236967.1">
    <property type="nucleotide sequence ID" value="NZ_LSGP01000001.1"/>
</dbReference>
<sequence>MDIYQLVQSHLSVIEQLQAHNLKGIQEFAQVCQKALQSGNTLFFMGNGGSAADSQHLASEFVGRFVKERRGLPAVALNTDTSILTAIGNDYGFENIFSRQVEALVNSGDVVVGLSTSGKSPNVVKAIETAKAKGAVTVGLTGDNGGRLQGLCDICIVVPTGITARIQEAHILIGHIVCEYIDQEDLPECLKTVIP</sequence>
<keyword evidence="7 9" id="KW-0413">Isomerase</keyword>
<feature type="domain" description="SIS" evidence="10">
    <location>
        <begin position="32"/>
        <end position="187"/>
    </location>
</feature>
<comment type="miscellaneous">
    <text evidence="9">The reaction produces a racemic mixture of D-glycero-alpha-D-manno-heptose 7-phosphate and D-glycero-beta-D-manno-heptose 7-phosphate.</text>
</comment>
<evidence type="ECO:0000256" key="8">
    <source>
        <dbReference type="ARBA" id="ARBA00023277"/>
    </source>
</evidence>
<keyword evidence="4 9" id="KW-0963">Cytoplasm</keyword>
<dbReference type="GO" id="GO:0008968">
    <property type="term" value="F:D-sedoheptulose 7-phosphate isomerase activity"/>
    <property type="evidence" value="ECO:0007669"/>
    <property type="project" value="UniProtKB-UniRule"/>
</dbReference>
<keyword evidence="6 9" id="KW-0862">Zinc</keyword>
<evidence type="ECO:0000256" key="5">
    <source>
        <dbReference type="ARBA" id="ARBA00022723"/>
    </source>
</evidence>
<evidence type="ECO:0000259" key="10">
    <source>
        <dbReference type="PROSITE" id="PS51464"/>
    </source>
</evidence>
<keyword evidence="12" id="KW-1185">Reference proteome</keyword>
<evidence type="ECO:0000256" key="6">
    <source>
        <dbReference type="ARBA" id="ARBA00022833"/>
    </source>
</evidence>
<reference evidence="11 12" key="1">
    <citation type="submission" date="2016-02" db="EMBL/GenBank/DDBJ databases">
        <title>Anaerosporomusa subterraneum gen. nov., sp. nov., a spore-forming obligate anaerobe isolated from saprolite.</title>
        <authorList>
            <person name="Choi J.K."/>
            <person name="Shah M."/>
            <person name="Yee N."/>
        </authorList>
    </citation>
    <scope>NUCLEOTIDE SEQUENCE [LARGE SCALE GENOMIC DNA]</scope>
    <source>
        <strain evidence="11 12">RU4</strain>
    </source>
</reference>
<comment type="catalytic activity">
    <reaction evidence="1 9">
        <text>2 D-sedoheptulose 7-phosphate = D-glycero-alpha-D-manno-heptose 7-phosphate + D-glycero-beta-D-manno-heptose 7-phosphate</text>
        <dbReference type="Rhea" id="RHEA:27489"/>
        <dbReference type="ChEBI" id="CHEBI:57483"/>
        <dbReference type="ChEBI" id="CHEBI:60203"/>
        <dbReference type="ChEBI" id="CHEBI:60204"/>
        <dbReference type="EC" id="5.3.1.28"/>
    </reaction>
</comment>
<feature type="binding site" evidence="9">
    <location>
        <position position="60"/>
    </location>
    <ligand>
        <name>substrate</name>
    </ligand>
</feature>